<dbReference type="CDD" id="cd10527">
    <property type="entry name" value="SET_LSMT"/>
    <property type="match status" value="1"/>
</dbReference>
<keyword evidence="1" id="KW-0732">Signal</keyword>
<organism evidence="2 3">
    <name type="scientific">Pelagomonas calceolata</name>
    <dbReference type="NCBI Taxonomy" id="35677"/>
    <lineage>
        <taxon>Eukaryota</taxon>
        <taxon>Sar</taxon>
        <taxon>Stramenopiles</taxon>
        <taxon>Ochrophyta</taxon>
        <taxon>Pelagophyceae</taxon>
        <taxon>Pelagomonadales</taxon>
        <taxon>Pelagomonadaceae</taxon>
        <taxon>Pelagomonas</taxon>
    </lineage>
</organism>
<dbReference type="OrthoDB" id="341421at2759"/>
<sequence length="404" mass="43239">MARALVLLVSTASALSLSSLQGVDAPKLKIGDNALGVRGLIATDTIKQGEQLIAAPRASALETTSLEAKNAPRELKRAGYCDDARWQQAGWQGRLALRLLKARKDEAELSGWFAALPASYDELPVVSWTDADLNDCAYAPLREVVSEQKKRWKKAEDALLPSSSFTQKDLRWALATVLTRSFSGPLEASSPTQRLATVGFAAWLAGGYVVGGYGPWETALQGFLAVALATLLSDYFVAKNDDLNLERHVLAPGVDFLNHAGVVEGGASYEYFGDQFAVRAHDDLRQGDEAFASYGAKSNALLLANYGFVEKDNPHDDYVFPAQYPFPPLRGARVTRTGFDETVAKAAVSYSGSQEAARENLAKACRSQAAALESAEGPLAELSREHAKVLSALAVVTEASGGGL</sequence>
<evidence type="ECO:0000256" key="1">
    <source>
        <dbReference type="SAM" id="SignalP"/>
    </source>
</evidence>
<comment type="caution">
    <text evidence="2">The sequence shown here is derived from an EMBL/GenBank/DDBJ whole genome shotgun (WGS) entry which is preliminary data.</text>
</comment>
<dbReference type="AlphaFoldDB" id="A0A8J2WWI7"/>
<evidence type="ECO:0000313" key="2">
    <source>
        <dbReference type="EMBL" id="CAH0371317.1"/>
    </source>
</evidence>
<feature type="signal peptide" evidence="1">
    <location>
        <begin position="1"/>
        <end position="16"/>
    </location>
</feature>
<dbReference type="SUPFAM" id="SSF82199">
    <property type="entry name" value="SET domain"/>
    <property type="match status" value="1"/>
</dbReference>
<dbReference type="EMBL" id="CAKKNE010000003">
    <property type="protein sequence ID" value="CAH0371317.1"/>
    <property type="molecule type" value="Genomic_DNA"/>
</dbReference>
<keyword evidence="3" id="KW-1185">Reference proteome</keyword>
<evidence type="ECO:0000313" key="3">
    <source>
        <dbReference type="Proteomes" id="UP000789595"/>
    </source>
</evidence>
<dbReference type="InterPro" id="IPR050600">
    <property type="entry name" value="SETD3_SETD6_MTase"/>
</dbReference>
<accession>A0A8J2WWI7</accession>
<dbReference type="Proteomes" id="UP000789595">
    <property type="component" value="Unassembled WGS sequence"/>
</dbReference>
<dbReference type="PANTHER" id="PTHR13271">
    <property type="entry name" value="UNCHARACTERIZED PUTATIVE METHYLTRANSFERASE"/>
    <property type="match status" value="1"/>
</dbReference>
<dbReference type="InterPro" id="IPR046341">
    <property type="entry name" value="SET_dom_sf"/>
</dbReference>
<protein>
    <recommendedName>
        <fullName evidence="4">SET domain-containing protein</fullName>
    </recommendedName>
</protein>
<evidence type="ECO:0008006" key="4">
    <source>
        <dbReference type="Google" id="ProtNLM"/>
    </source>
</evidence>
<dbReference type="Gene3D" id="3.90.1410.10">
    <property type="entry name" value="set domain protein methyltransferase, domain 1"/>
    <property type="match status" value="1"/>
</dbReference>
<proteinExistence type="predicted"/>
<reference evidence="2" key="1">
    <citation type="submission" date="2021-11" db="EMBL/GenBank/DDBJ databases">
        <authorList>
            <consortium name="Genoscope - CEA"/>
            <person name="William W."/>
        </authorList>
    </citation>
    <scope>NUCLEOTIDE SEQUENCE</scope>
</reference>
<feature type="chain" id="PRO_5035279848" description="SET domain-containing protein" evidence="1">
    <location>
        <begin position="17"/>
        <end position="404"/>
    </location>
</feature>
<gene>
    <name evidence="2" type="ORF">PECAL_3P12520</name>
</gene>
<dbReference type="GO" id="GO:0016279">
    <property type="term" value="F:protein-lysine N-methyltransferase activity"/>
    <property type="evidence" value="ECO:0007669"/>
    <property type="project" value="TreeGrafter"/>
</dbReference>
<name>A0A8J2WWI7_9STRA</name>